<feature type="DNA-binding region" description="H-T-H motif" evidence="2">
    <location>
        <begin position="43"/>
        <end position="62"/>
    </location>
</feature>
<evidence type="ECO:0000256" key="1">
    <source>
        <dbReference type="ARBA" id="ARBA00023125"/>
    </source>
</evidence>
<dbReference type="InterPro" id="IPR009057">
    <property type="entry name" value="Homeodomain-like_sf"/>
</dbReference>
<dbReference type="RefSeq" id="WP_203630483.1">
    <property type="nucleotide sequence ID" value="NZ_BNJR01000016.1"/>
</dbReference>
<evidence type="ECO:0000259" key="3">
    <source>
        <dbReference type="PROSITE" id="PS50977"/>
    </source>
</evidence>
<dbReference type="SUPFAM" id="SSF48498">
    <property type="entry name" value="Tetracyclin repressor-like, C-terminal domain"/>
    <property type="match status" value="1"/>
</dbReference>
<feature type="domain" description="HTH tetR-type" evidence="3">
    <location>
        <begin position="20"/>
        <end position="80"/>
    </location>
</feature>
<dbReference type="InterPro" id="IPR036271">
    <property type="entry name" value="Tet_transcr_reg_TetR-rel_C_sf"/>
</dbReference>
<accession>A0ABQ3W0Y4</accession>
<keyword evidence="5" id="KW-1185">Reference proteome</keyword>
<dbReference type="EMBL" id="BNJR01000016">
    <property type="protein sequence ID" value="GHP14490.1"/>
    <property type="molecule type" value="Genomic_DNA"/>
</dbReference>
<dbReference type="Pfam" id="PF00440">
    <property type="entry name" value="TetR_N"/>
    <property type="match status" value="1"/>
</dbReference>
<dbReference type="InterPro" id="IPR001647">
    <property type="entry name" value="HTH_TetR"/>
</dbReference>
<proteinExistence type="predicted"/>
<name>A0ABQ3W0Y4_9LACO</name>
<dbReference type="PRINTS" id="PR00455">
    <property type="entry name" value="HTHTETR"/>
</dbReference>
<gene>
    <name evidence="4" type="ORF">YK48G_19150</name>
</gene>
<evidence type="ECO:0000313" key="5">
    <source>
        <dbReference type="Proteomes" id="UP000604765"/>
    </source>
</evidence>
<dbReference type="PANTHER" id="PTHR30055:SF222">
    <property type="entry name" value="REGULATORY PROTEIN"/>
    <property type="match status" value="1"/>
</dbReference>
<dbReference type="Proteomes" id="UP000604765">
    <property type="component" value="Unassembled WGS sequence"/>
</dbReference>
<evidence type="ECO:0000313" key="4">
    <source>
        <dbReference type="EMBL" id="GHP14490.1"/>
    </source>
</evidence>
<dbReference type="Gene3D" id="1.10.357.10">
    <property type="entry name" value="Tetracycline Repressor, domain 2"/>
    <property type="match status" value="1"/>
</dbReference>
<dbReference type="InterPro" id="IPR050109">
    <property type="entry name" value="HTH-type_TetR-like_transc_reg"/>
</dbReference>
<comment type="caution">
    <text evidence="4">The sequence shown here is derived from an EMBL/GenBank/DDBJ whole genome shotgun (WGS) entry which is preliminary data.</text>
</comment>
<dbReference type="PROSITE" id="PS50977">
    <property type="entry name" value="HTH_TETR_2"/>
    <property type="match status" value="1"/>
</dbReference>
<keyword evidence="1 2" id="KW-0238">DNA-binding</keyword>
<sequence>MANKDFQTLFSESLGQSDLSVKQQAVLRASLELFSEKGFDRTNTRDIADRANVSEGTVYKQFKTKEGILSAILDPFIHQVIPKAIAEFLEDMSKTATPTIEDFLLVAVQNRMKFALANRLQLRIFLQEATRDPSLLNDLGAEAVKILDSPIVDFLRNYQREGQLIDWPLPRIVQYMLGTVLTYILPKVLNGGDLDVNKASHETVEFVLNGLKPRK</sequence>
<reference evidence="4 5" key="1">
    <citation type="journal article" date="2021" name="Int. J. Syst. Evol. Microbiol.">
        <title>Lentilactobacillus fungorum sp. nov., isolated from spent mushroom substrates.</title>
        <authorList>
            <person name="Tohno M."/>
            <person name="Tanizawa Y."/>
            <person name="Kojima Y."/>
            <person name="Sakamoto M."/>
            <person name="Ohkuma M."/>
            <person name="Kobayashi H."/>
        </authorList>
    </citation>
    <scope>NUCLEOTIDE SEQUENCE [LARGE SCALE GENOMIC DNA]</scope>
    <source>
        <strain evidence="4 5">YK48G</strain>
    </source>
</reference>
<protein>
    <submittedName>
        <fullName evidence="4">TetR family transcriptional regulator</fullName>
    </submittedName>
</protein>
<organism evidence="4 5">
    <name type="scientific">Lentilactobacillus fungorum</name>
    <dbReference type="NCBI Taxonomy" id="2201250"/>
    <lineage>
        <taxon>Bacteria</taxon>
        <taxon>Bacillati</taxon>
        <taxon>Bacillota</taxon>
        <taxon>Bacilli</taxon>
        <taxon>Lactobacillales</taxon>
        <taxon>Lactobacillaceae</taxon>
        <taxon>Lentilactobacillus</taxon>
    </lineage>
</organism>
<dbReference type="PANTHER" id="PTHR30055">
    <property type="entry name" value="HTH-TYPE TRANSCRIPTIONAL REGULATOR RUTR"/>
    <property type="match status" value="1"/>
</dbReference>
<dbReference type="SUPFAM" id="SSF46689">
    <property type="entry name" value="Homeodomain-like"/>
    <property type="match status" value="1"/>
</dbReference>
<evidence type="ECO:0000256" key="2">
    <source>
        <dbReference type="PROSITE-ProRule" id="PRU00335"/>
    </source>
</evidence>